<dbReference type="InterPro" id="IPR007829">
    <property type="entry name" value="TM2"/>
</dbReference>
<evidence type="ECO:0000256" key="3">
    <source>
        <dbReference type="ARBA" id="ARBA00022989"/>
    </source>
</evidence>
<dbReference type="EMBL" id="SOGT01000013">
    <property type="protein sequence ID" value="TFD24825.1"/>
    <property type="molecule type" value="Genomic_DNA"/>
</dbReference>
<evidence type="ECO:0000259" key="6">
    <source>
        <dbReference type="Pfam" id="PF05154"/>
    </source>
</evidence>
<dbReference type="Pfam" id="PF05154">
    <property type="entry name" value="TM2"/>
    <property type="match status" value="1"/>
</dbReference>
<feature type="transmembrane region" description="Helical" evidence="5">
    <location>
        <begin position="64"/>
        <end position="84"/>
    </location>
</feature>
<feature type="domain" description="TM2" evidence="6">
    <location>
        <begin position="31"/>
        <end position="79"/>
    </location>
</feature>
<comment type="caution">
    <text evidence="7">The sequence shown here is derived from an EMBL/GenBank/DDBJ whole genome shotgun (WGS) entry which is preliminary data.</text>
</comment>
<sequence>MSTGKADRAARNLSASHPPYPASSGYAPVSDRSFVATWLFSWLLGFLAVDRFYLGKAETGTLKLITLGGFGLWWLIDLILVLTGSQRDRQGLPLSGFDANKKTAWLVTVVGVLVSAAVSGLSAIFDVLVGG</sequence>
<dbReference type="RefSeq" id="WP_134573144.1">
    <property type="nucleotide sequence ID" value="NZ_SOGT01000013.1"/>
</dbReference>
<gene>
    <name evidence="7" type="ORF">E3T27_12550</name>
</gene>
<keyword evidence="8" id="KW-1185">Reference proteome</keyword>
<name>A0A4R8ZEQ4_9MICO</name>
<dbReference type="PANTHER" id="PTHR21016">
    <property type="entry name" value="BETA-AMYLOID BINDING PROTEIN-RELATED"/>
    <property type="match status" value="1"/>
</dbReference>
<proteinExistence type="predicted"/>
<evidence type="ECO:0000256" key="1">
    <source>
        <dbReference type="ARBA" id="ARBA00004141"/>
    </source>
</evidence>
<dbReference type="GO" id="GO:0016020">
    <property type="term" value="C:membrane"/>
    <property type="evidence" value="ECO:0007669"/>
    <property type="project" value="UniProtKB-SubCell"/>
</dbReference>
<evidence type="ECO:0000256" key="4">
    <source>
        <dbReference type="ARBA" id="ARBA00023136"/>
    </source>
</evidence>
<feature type="transmembrane region" description="Helical" evidence="5">
    <location>
        <begin position="104"/>
        <end position="129"/>
    </location>
</feature>
<reference evidence="7 8" key="1">
    <citation type="submission" date="2019-03" db="EMBL/GenBank/DDBJ databases">
        <title>Genomics of glacier-inhabiting Cryobacterium strains.</title>
        <authorList>
            <person name="Liu Q."/>
            <person name="Xin Y.-H."/>
        </authorList>
    </citation>
    <scope>NUCLEOTIDE SEQUENCE [LARGE SCALE GENOMIC DNA]</scope>
    <source>
        <strain evidence="7 8">TMT1-1</strain>
    </source>
</reference>
<dbReference type="PANTHER" id="PTHR21016:SF25">
    <property type="entry name" value="TM2 DOMAIN-CONTAINING PROTEIN DDB_G0277895-RELATED"/>
    <property type="match status" value="1"/>
</dbReference>
<evidence type="ECO:0000313" key="8">
    <source>
        <dbReference type="Proteomes" id="UP000298424"/>
    </source>
</evidence>
<evidence type="ECO:0000256" key="5">
    <source>
        <dbReference type="SAM" id="Phobius"/>
    </source>
</evidence>
<keyword evidence="2 5" id="KW-0812">Transmembrane</keyword>
<dbReference type="OrthoDB" id="2004788at2"/>
<protein>
    <submittedName>
        <fullName evidence="7">TM2 domain-containing protein</fullName>
    </submittedName>
</protein>
<feature type="transmembrane region" description="Helical" evidence="5">
    <location>
        <begin position="33"/>
        <end position="52"/>
    </location>
</feature>
<accession>A0A4R8ZEQ4</accession>
<dbReference type="Proteomes" id="UP000298424">
    <property type="component" value="Unassembled WGS sequence"/>
</dbReference>
<keyword evidence="3 5" id="KW-1133">Transmembrane helix</keyword>
<dbReference type="AlphaFoldDB" id="A0A4R8ZEQ4"/>
<dbReference type="InterPro" id="IPR050932">
    <property type="entry name" value="TM2D1-3-like"/>
</dbReference>
<keyword evidence="4 5" id="KW-0472">Membrane</keyword>
<evidence type="ECO:0000313" key="7">
    <source>
        <dbReference type="EMBL" id="TFD24825.1"/>
    </source>
</evidence>
<comment type="subcellular location">
    <subcellularLocation>
        <location evidence="1">Membrane</location>
        <topology evidence="1">Multi-pass membrane protein</topology>
    </subcellularLocation>
</comment>
<organism evidence="7 8">
    <name type="scientific">Cryobacterium lyxosi</name>
    <dbReference type="NCBI Taxonomy" id="1259228"/>
    <lineage>
        <taxon>Bacteria</taxon>
        <taxon>Bacillati</taxon>
        <taxon>Actinomycetota</taxon>
        <taxon>Actinomycetes</taxon>
        <taxon>Micrococcales</taxon>
        <taxon>Microbacteriaceae</taxon>
        <taxon>Cryobacterium</taxon>
    </lineage>
</organism>
<evidence type="ECO:0000256" key="2">
    <source>
        <dbReference type="ARBA" id="ARBA00022692"/>
    </source>
</evidence>